<evidence type="ECO:0000256" key="2">
    <source>
        <dbReference type="ARBA" id="ARBA00023125"/>
    </source>
</evidence>
<dbReference type="Gene3D" id="3.40.1410.10">
    <property type="entry name" value="Chorismate lyase-like"/>
    <property type="match status" value="1"/>
</dbReference>
<dbReference type="PROSITE" id="PS50949">
    <property type="entry name" value="HTH_GNTR"/>
    <property type="match status" value="1"/>
</dbReference>
<dbReference type="SMART" id="SM00345">
    <property type="entry name" value="HTH_GNTR"/>
    <property type="match status" value="1"/>
</dbReference>
<keyword evidence="1" id="KW-0805">Transcription regulation</keyword>
<feature type="domain" description="HTH gntR-type" evidence="4">
    <location>
        <begin position="11"/>
        <end position="77"/>
    </location>
</feature>
<protein>
    <submittedName>
        <fullName evidence="5">Transcriptional regulator</fullName>
    </submittedName>
</protein>
<dbReference type="InterPro" id="IPR000524">
    <property type="entry name" value="Tscrpt_reg_HTH_GntR"/>
</dbReference>
<evidence type="ECO:0000313" key="6">
    <source>
        <dbReference type="Proteomes" id="UP000093482"/>
    </source>
</evidence>
<dbReference type="PANTHER" id="PTHR44846">
    <property type="entry name" value="MANNOSYL-D-GLYCERATE TRANSPORT/METABOLISM SYSTEM REPRESSOR MNGR-RELATED"/>
    <property type="match status" value="1"/>
</dbReference>
<dbReference type="RefSeq" id="WP_066463931.1">
    <property type="nucleotide sequence ID" value="NZ_MATO01000032.1"/>
</dbReference>
<dbReference type="SMART" id="SM00866">
    <property type="entry name" value="UTRA"/>
    <property type="match status" value="1"/>
</dbReference>
<dbReference type="InterPro" id="IPR036390">
    <property type="entry name" value="WH_DNA-bd_sf"/>
</dbReference>
<keyword evidence="2" id="KW-0238">DNA-binding</keyword>
<dbReference type="GO" id="GO:0003677">
    <property type="term" value="F:DNA binding"/>
    <property type="evidence" value="ECO:0007669"/>
    <property type="project" value="UniProtKB-KW"/>
</dbReference>
<keyword evidence="6" id="KW-1185">Reference proteome</keyword>
<gene>
    <name evidence="5" type="ORF">A6K76_10420</name>
</gene>
<dbReference type="AlphaFoldDB" id="A0A1C0YUW5"/>
<evidence type="ECO:0000259" key="4">
    <source>
        <dbReference type="PROSITE" id="PS50949"/>
    </source>
</evidence>
<comment type="caution">
    <text evidence="5">The sequence shown here is derived from an EMBL/GenBank/DDBJ whole genome shotgun (WGS) entry which is preliminary data.</text>
</comment>
<reference evidence="5 6" key="1">
    <citation type="submission" date="2016-07" db="EMBL/GenBank/DDBJ databases">
        <title>Caryophanon latum genome sequencing.</title>
        <authorList>
            <person name="Verma A."/>
            <person name="Pal Y."/>
            <person name="Krishnamurthi S."/>
        </authorList>
    </citation>
    <scope>NUCLEOTIDE SEQUENCE [LARGE SCALE GENOMIC DNA]</scope>
    <source>
        <strain evidence="5 6">DSM 14151</strain>
    </source>
</reference>
<dbReference type="SUPFAM" id="SSF64288">
    <property type="entry name" value="Chorismate lyase-like"/>
    <property type="match status" value="1"/>
</dbReference>
<proteinExistence type="predicted"/>
<dbReference type="GO" id="GO:0003700">
    <property type="term" value="F:DNA-binding transcription factor activity"/>
    <property type="evidence" value="ECO:0007669"/>
    <property type="project" value="InterPro"/>
</dbReference>
<dbReference type="Proteomes" id="UP000093482">
    <property type="component" value="Unassembled WGS sequence"/>
</dbReference>
<accession>A0A1C0YUW5</accession>
<dbReference type="PRINTS" id="PR00035">
    <property type="entry name" value="HTHGNTR"/>
</dbReference>
<dbReference type="EMBL" id="MATO01000032">
    <property type="protein sequence ID" value="OCS90976.1"/>
    <property type="molecule type" value="Genomic_DNA"/>
</dbReference>
<dbReference type="SUPFAM" id="SSF46785">
    <property type="entry name" value="Winged helix' DNA-binding domain"/>
    <property type="match status" value="1"/>
</dbReference>
<name>A0A1C0YUW5_9BACL</name>
<keyword evidence="3" id="KW-0804">Transcription</keyword>
<dbReference type="Pfam" id="PF07702">
    <property type="entry name" value="UTRA"/>
    <property type="match status" value="1"/>
</dbReference>
<dbReference type="Gene3D" id="1.10.10.10">
    <property type="entry name" value="Winged helix-like DNA-binding domain superfamily/Winged helix DNA-binding domain"/>
    <property type="match status" value="1"/>
</dbReference>
<evidence type="ECO:0000256" key="1">
    <source>
        <dbReference type="ARBA" id="ARBA00023015"/>
    </source>
</evidence>
<sequence length="244" mass="27729">MVEIVSFDNPMPLHIQLKDVLIREIQAQKYEDKIPSERELMARFSVSRSTVREAVNHLVQEGVLQKKHGKGTFLTQAKTVHDWLDTLNSFSDTVKRLGMIPGAHLLEAKAIAHDDAPTTVFGEEPLYMIARLRTANDAAIAIERHYYKQGLGEQIAAFDLETATIYDVIEQELHIAMHEADQVICCKPIDDGDAKRLHITPGTNVLCIERTIFGEHGEVIEYYESLFHPVHYSLRLKTKRGSKR</sequence>
<organism evidence="5 6">
    <name type="scientific">Caryophanon latum</name>
    <dbReference type="NCBI Taxonomy" id="33977"/>
    <lineage>
        <taxon>Bacteria</taxon>
        <taxon>Bacillati</taxon>
        <taxon>Bacillota</taxon>
        <taxon>Bacilli</taxon>
        <taxon>Bacillales</taxon>
        <taxon>Caryophanaceae</taxon>
        <taxon>Caryophanon</taxon>
    </lineage>
</organism>
<dbReference type="CDD" id="cd07377">
    <property type="entry name" value="WHTH_GntR"/>
    <property type="match status" value="1"/>
</dbReference>
<dbReference type="InterPro" id="IPR050679">
    <property type="entry name" value="Bact_HTH_transcr_reg"/>
</dbReference>
<dbReference type="InterPro" id="IPR036388">
    <property type="entry name" value="WH-like_DNA-bd_sf"/>
</dbReference>
<evidence type="ECO:0000256" key="3">
    <source>
        <dbReference type="ARBA" id="ARBA00023163"/>
    </source>
</evidence>
<dbReference type="PANTHER" id="PTHR44846:SF1">
    <property type="entry name" value="MANNOSYL-D-GLYCERATE TRANSPORT_METABOLISM SYSTEM REPRESSOR MNGR-RELATED"/>
    <property type="match status" value="1"/>
</dbReference>
<evidence type="ECO:0000313" key="5">
    <source>
        <dbReference type="EMBL" id="OCS90976.1"/>
    </source>
</evidence>
<dbReference type="GO" id="GO:0045892">
    <property type="term" value="P:negative regulation of DNA-templated transcription"/>
    <property type="evidence" value="ECO:0007669"/>
    <property type="project" value="TreeGrafter"/>
</dbReference>
<dbReference type="Pfam" id="PF00392">
    <property type="entry name" value="GntR"/>
    <property type="match status" value="1"/>
</dbReference>
<dbReference type="InterPro" id="IPR011663">
    <property type="entry name" value="UTRA"/>
</dbReference>
<dbReference type="InterPro" id="IPR028978">
    <property type="entry name" value="Chorismate_lyase_/UTRA_dom_sf"/>
</dbReference>